<reference evidence="2" key="1">
    <citation type="journal article" date="2014" name="PLoS Genet.">
        <title>Signature Gene Expression Reveals Novel Clues to the Molecular Mechanisms of Dimorphic Transition in Penicillium marneffei.</title>
        <authorList>
            <person name="Yang E."/>
            <person name="Wang G."/>
            <person name="Cai J."/>
            <person name="Woo P.C."/>
            <person name="Lau S.K."/>
            <person name="Yuen K.-Y."/>
            <person name="Chow W.-N."/>
            <person name="Lin X."/>
        </authorList>
    </citation>
    <scope>NUCLEOTIDE SEQUENCE [LARGE SCALE GENOMIC DNA]</scope>
    <source>
        <strain evidence="2">PM1</strain>
    </source>
</reference>
<dbReference type="HOGENOM" id="CLU_440110_0_0_1"/>
<dbReference type="eggNOG" id="ENOG502R72R">
    <property type="taxonomic scope" value="Eukaryota"/>
</dbReference>
<evidence type="ECO:0000313" key="2">
    <source>
        <dbReference type="EMBL" id="KFX53578.1"/>
    </source>
</evidence>
<evidence type="ECO:0000256" key="1">
    <source>
        <dbReference type="SAM" id="MobiDB-lite"/>
    </source>
</evidence>
<accession>A0A093Y7Y6</accession>
<proteinExistence type="predicted"/>
<comment type="caution">
    <text evidence="2">The sequence shown here is derived from an EMBL/GenBank/DDBJ whole genome shotgun (WGS) entry which is preliminary data.</text>
</comment>
<protein>
    <submittedName>
        <fullName evidence="2">Uncharacterized protein</fullName>
    </submittedName>
</protein>
<name>A0A093Y7Y6_TALMA</name>
<organism evidence="2">
    <name type="scientific">Talaromyces marneffei PM1</name>
    <dbReference type="NCBI Taxonomy" id="1077442"/>
    <lineage>
        <taxon>Eukaryota</taxon>
        <taxon>Fungi</taxon>
        <taxon>Dikarya</taxon>
        <taxon>Ascomycota</taxon>
        <taxon>Pezizomycotina</taxon>
        <taxon>Eurotiomycetes</taxon>
        <taxon>Eurotiomycetidae</taxon>
        <taxon>Eurotiales</taxon>
        <taxon>Trichocomaceae</taxon>
        <taxon>Talaromyces</taxon>
        <taxon>Talaromyces sect. Talaromyces</taxon>
    </lineage>
</organism>
<sequence>MFAPPGAPDVLTLAQTAYNIYDAYHGAQDRYKELCDDIRGLEITLQRLGNRLATQPSNHVRSDKVGGDGDGGGQGYNEEKLDEILHITTALLGDLQRKIPAGSIPRGLYRLKWSQNEANAIRARITGISATIAAFNSSLLLDYVDSSTTSLGETQERILRTLEDVLIRLQKVDPKTRQRRLSETSALVEEIRTEIGTEKEGGRARGGDLWMDLVTEMQKHGISETQIEQHKSMILQWAGRAIAAGILNQPDDDEEMETETYWEVISAVYGPRNVTSLLQRMIDTHRQHRQRLRSEKVVITKPLQFIVMNEAFGGDPFPAHIKAFSMAWRKRIIRRYGRQSFTSYSEVQKVFAQESDVVVIDFDQPLIELDHIGGQMAKRGVEIIIANWHNLDITQHISSLVQQGQTAIMATDMQLLTHDPSPGYIKFLSVTYSYTSPADNTENQYFQVHFAEEGTELDIPPSLDILYANWGGLDITTTLLSQIEPRTQTLTLDTHRVVSIASPDPWPGFHKCIVVVYRYNTAFKRGDGDGDGMELLVVGEGMGTTCIKPYQSGIHRSRNWKLDLPFPSDDSKTKILGIIWGLQTVSTTLLSTRPELRDGILEDRRILCTNRFFGGEGWFTRIKACLVLMQNVETREIAALVGREGTLLELVSPW</sequence>
<dbReference type="EMBL" id="JPOX01000001">
    <property type="protein sequence ID" value="KFX53578.1"/>
    <property type="molecule type" value="Genomic_DNA"/>
</dbReference>
<feature type="region of interest" description="Disordered" evidence="1">
    <location>
        <begin position="54"/>
        <end position="75"/>
    </location>
</feature>
<gene>
    <name evidence="2" type="ORF">GQ26_0013480</name>
</gene>
<dbReference type="AlphaFoldDB" id="A0A093Y7Y6"/>